<dbReference type="InterPro" id="IPR015995">
    <property type="entry name" value="MlrC_N"/>
</dbReference>
<evidence type="ECO:0000259" key="2">
    <source>
        <dbReference type="Pfam" id="PF07364"/>
    </source>
</evidence>
<protein>
    <recommendedName>
        <fullName evidence="4">Microcystin LR degradation protein MlrC N-terminal domain-containing protein</fullName>
    </recommendedName>
</protein>
<organism evidence="3">
    <name type="scientific">marine metagenome</name>
    <dbReference type="NCBI Taxonomy" id="408172"/>
    <lineage>
        <taxon>unclassified sequences</taxon>
        <taxon>metagenomes</taxon>
        <taxon>ecological metagenomes</taxon>
    </lineage>
</organism>
<evidence type="ECO:0008006" key="4">
    <source>
        <dbReference type="Google" id="ProtNLM"/>
    </source>
</evidence>
<dbReference type="AlphaFoldDB" id="A0A382CX28"/>
<name>A0A382CX28_9ZZZZ</name>
<evidence type="ECO:0000313" key="3">
    <source>
        <dbReference type="EMBL" id="SVB30081.1"/>
    </source>
</evidence>
<feature type="domain" description="Microcystin LR degradation protein MlrC C-terminal" evidence="1">
    <location>
        <begin position="193"/>
        <end position="359"/>
    </location>
</feature>
<sequence>GSMAVEGIDDAESYVLRAVREVVGGVPILAQLDIHTNMSQEMVDVADVLIGRETYPEIDMAERGRECADVLMRILTEGLVPIMAVHRIPMIWGMNQVTAHPPMSEAIAELHRIEALPGVVCASIATCYPLADVPCLGASVYVVTDGDLDQAQRLADELGAWIWERRATWHFPRYTTAKTLDQLGENPPRPLVLADRDDNTGGGAPGDSTGVLRTFIERGLQDACVLYIVDPEAVEQCLAAGAGAQIDLQVGAKSSPMQGEPVAMRVHVVAVSREGRFRYDGPMYAGLEGCMGPSAHIEQDGVHVLLVTRREQPFCTAFARTLDLDPRQMSTIAVKSAAHFRAGFESWAGAVHMVAEPCVHSEWNLHFQNIGRRLYPLDADGRHLQDLPAE</sequence>
<reference evidence="3" key="1">
    <citation type="submission" date="2018-05" db="EMBL/GenBank/DDBJ databases">
        <authorList>
            <person name="Lanie J.A."/>
            <person name="Ng W.-L."/>
            <person name="Kazmierczak K.M."/>
            <person name="Andrzejewski T.M."/>
            <person name="Davidsen T.M."/>
            <person name="Wayne K.J."/>
            <person name="Tettelin H."/>
            <person name="Glass J.I."/>
            <person name="Rusch D."/>
            <person name="Podicherti R."/>
            <person name="Tsui H.-C.T."/>
            <person name="Winkler M.E."/>
        </authorList>
    </citation>
    <scope>NUCLEOTIDE SEQUENCE</scope>
</reference>
<dbReference type="EMBL" id="UINC01036311">
    <property type="protein sequence ID" value="SVB30081.1"/>
    <property type="molecule type" value="Genomic_DNA"/>
</dbReference>
<evidence type="ECO:0000259" key="1">
    <source>
        <dbReference type="Pfam" id="PF07171"/>
    </source>
</evidence>
<accession>A0A382CX28</accession>
<feature type="domain" description="Microcystin LR degradation protein MlrC N-terminal" evidence="2">
    <location>
        <begin position="1"/>
        <end position="182"/>
    </location>
</feature>
<dbReference type="Pfam" id="PF07171">
    <property type="entry name" value="MlrC_C"/>
    <property type="match status" value="1"/>
</dbReference>
<feature type="non-terminal residue" evidence="3">
    <location>
        <position position="1"/>
    </location>
</feature>
<proteinExistence type="predicted"/>
<dbReference type="Pfam" id="PF07364">
    <property type="entry name" value="DUF1485"/>
    <property type="match status" value="1"/>
</dbReference>
<gene>
    <name evidence="3" type="ORF">METZ01_LOCUS182935</name>
</gene>
<dbReference type="InterPro" id="IPR010799">
    <property type="entry name" value="MlrC_C"/>
</dbReference>